<dbReference type="EMBL" id="CP029287">
    <property type="protein sequence ID" value="AWR98652.1"/>
    <property type="molecule type" value="Genomic_DNA"/>
</dbReference>
<dbReference type="InterPro" id="IPR011989">
    <property type="entry name" value="ARM-like"/>
</dbReference>
<reference evidence="2" key="2">
    <citation type="submission" date="2020-03" db="EMBL/GenBank/DDBJ databases">
        <title>Complete Genome Sequences of Extremely Thermoacidophilic, Metal-Mobilizing Type-Strain Members of the Archaeal Family Sulfolobaceae: Acidianus brierleyi DSM-1651T, Acidianus sulfidivorans DSM-18786T, Metallosphaera hakonensis DSM-7519T, and Metallosphaera prunae DSM-10039T.</title>
        <authorList>
            <person name="Counts J.A."/>
            <person name="Kelly R.M."/>
        </authorList>
    </citation>
    <scope>NUCLEOTIDE SEQUENCE [LARGE SCALE GENOMIC DNA]</scope>
    <source>
        <strain evidence="2">HO1-1</strain>
    </source>
</reference>
<gene>
    <name evidence="1" type="ORF">DFR87_01865</name>
</gene>
<keyword evidence="2" id="KW-1185">Reference proteome</keyword>
<protein>
    <recommendedName>
        <fullName evidence="3">HEAT repeat domain-containing protein</fullName>
    </recommendedName>
</protein>
<reference evidence="2" key="3">
    <citation type="submission" date="2020-03" db="EMBL/GenBank/DDBJ databases">
        <title>Sequencing and Assembly of Multiple Reported Metal-Biooxidizing Members of the Extremely Thermoacidophilic Archaeal Family Sulfolobaceae.</title>
        <authorList>
            <person name="Counts J.A."/>
            <person name="Kelly R.M."/>
        </authorList>
    </citation>
    <scope>NUCLEOTIDE SEQUENCE [LARGE SCALE GENOMIC DNA]</scope>
    <source>
        <strain evidence="2">HO1-1</strain>
    </source>
</reference>
<proteinExistence type="predicted"/>
<organism evidence="1 2">
    <name type="scientific">Metallosphaera hakonensis JCM 8857 = DSM 7519</name>
    <dbReference type="NCBI Taxonomy" id="1293036"/>
    <lineage>
        <taxon>Archaea</taxon>
        <taxon>Thermoproteota</taxon>
        <taxon>Thermoprotei</taxon>
        <taxon>Sulfolobales</taxon>
        <taxon>Sulfolobaceae</taxon>
        <taxon>Metallosphaera</taxon>
    </lineage>
</organism>
<dbReference type="GeneID" id="36834049"/>
<dbReference type="KEGG" id="mhk:DFR87_01865"/>
<dbReference type="Gene3D" id="1.25.10.10">
    <property type="entry name" value="Leucine-rich Repeat Variant"/>
    <property type="match status" value="1"/>
</dbReference>
<reference evidence="1 2" key="1">
    <citation type="submission" date="2018-05" db="EMBL/GenBank/DDBJ databases">
        <title>Complete Genome Sequences of Extremely Thermoacidophilic, Metal-Mobilizing Type-Strain Members of the Archaeal Family Sulfolobaceae: Acidianus brierleyi DSM-1651T, Acidianus sulfidivorans DSM-18786T, Metallosphaera hakonensis DSM-7519T, and Metallosphaera prunae DSM-10039T.</title>
        <authorList>
            <person name="Counts J.A."/>
            <person name="Kelly R.M."/>
        </authorList>
    </citation>
    <scope>NUCLEOTIDE SEQUENCE [LARGE SCALE GENOMIC DNA]</scope>
    <source>
        <strain evidence="1 2">HO1-1</strain>
    </source>
</reference>
<dbReference type="RefSeq" id="WP_110368794.1">
    <property type="nucleotide sequence ID" value="NZ_CP029287.2"/>
</dbReference>
<dbReference type="Proteomes" id="UP000247586">
    <property type="component" value="Chromosome"/>
</dbReference>
<dbReference type="AlphaFoldDB" id="A0A2U9IRJ8"/>
<accession>A0A2U9IRJ8</accession>
<dbReference type="STRING" id="1293036.GCA_001315825_02647"/>
<sequence length="608" mass="70926">MSLNQKVQQCLLDYLKAVDLDLLRDELTLHATYAQNEGLYQVFLNSDDLRVRENAWWFFITSADNDQIKSRMDMLLETLDRGADLWPEVMNLVDKGVLNKRDILPFFKHQNHKVRIGPWRYVKSGRITQADLKPFLGYFIELLKSNDLEVRAKAWSQISRLDELRIMKKEESGKYKSYLEEVFKDDRFLNDLEGTYLDLLDGITRKDFLPFLWNGDPRVRIATWWIISDSPNLLELVERKVNVILDTISYPDPKFRVIAWNVIKDLGKVGLVDSKNLDLKPLLELLRDPDVNVRLSAWAVATALAETKDLKPYLDGLREVVSREDLKETLSFSLELKQILRSGKLPKEDVIQIIKLIPFQLVNGLSKLWVEDVEKLLVEGDENIWIQLEGIRKDRRQRSRIRSKLKGIREITRRFMTHEDLRLRALAWSYLHRFLSRKEVTSLLEHLISLLTAGDDKIEELAWSAIIKLNPFIDRSLWQGYSKRTLSKLESLWSIALTLLKLKVLSPSDFLEVKEKVIEVAKSKLVTSDDVEMLVKENIISMDDLWRIVMETQYHEVVIAVGMAYPSVFAGKVNESVDILLRHWDKENVDLMDITLFIMLRVMYGEPS</sequence>
<dbReference type="SUPFAM" id="SSF48371">
    <property type="entry name" value="ARM repeat"/>
    <property type="match status" value="1"/>
</dbReference>
<evidence type="ECO:0000313" key="1">
    <source>
        <dbReference type="EMBL" id="AWR98652.1"/>
    </source>
</evidence>
<name>A0A2U9IRJ8_9CREN</name>
<evidence type="ECO:0008006" key="3">
    <source>
        <dbReference type="Google" id="ProtNLM"/>
    </source>
</evidence>
<dbReference type="InterPro" id="IPR016024">
    <property type="entry name" value="ARM-type_fold"/>
</dbReference>
<evidence type="ECO:0000313" key="2">
    <source>
        <dbReference type="Proteomes" id="UP000247586"/>
    </source>
</evidence>